<evidence type="ECO:0000256" key="1">
    <source>
        <dbReference type="SAM" id="SignalP"/>
    </source>
</evidence>
<organism evidence="2 3">
    <name type="scientific">Vallitalea pronyensis</name>
    <dbReference type="NCBI Taxonomy" id="1348613"/>
    <lineage>
        <taxon>Bacteria</taxon>
        <taxon>Bacillati</taxon>
        <taxon>Bacillota</taxon>
        <taxon>Clostridia</taxon>
        <taxon>Lachnospirales</taxon>
        <taxon>Vallitaleaceae</taxon>
        <taxon>Vallitalea</taxon>
    </lineage>
</organism>
<protein>
    <submittedName>
        <fullName evidence="2">FMN-binding protein</fullName>
    </submittedName>
</protein>
<feature type="signal peptide" evidence="1">
    <location>
        <begin position="1"/>
        <end position="19"/>
    </location>
</feature>
<dbReference type="RefSeq" id="WP_212696907.1">
    <property type="nucleotide sequence ID" value="NZ_CP058649.1"/>
</dbReference>
<dbReference type="Proteomes" id="UP000683246">
    <property type="component" value="Chromosome"/>
</dbReference>
<dbReference type="PROSITE" id="PS51257">
    <property type="entry name" value="PROKAR_LIPOPROTEIN"/>
    <property type="match status" value="1"/>
</dbReference>
<dbReference type="KEGG" id="vpy:HZI73_03670"/>
<dbReference type="EMBL" id="CP058649">
    <property type="protein sequence ID" value="QUI21437.1"/>
    <property type="molecule type" value="Genomic_DNA"/>
</dbReference>
<reference evidence="2" key="1">
    <citation type="submission" date="2020-07" db="EMBL/GenBank/DDBJ databases">
        <title>Vallitalea pronyensis genome.</title>
        <authorList>
            <person name="Postec A."/>
        </authorList>
    </citation>
    <scope>NUCLEOTIDE SEQUENCE</scope>
    <source>
        <strain evidence="2">FatNI3</strain>
    </source>
</reference>
<keyword evidence="1" id="KW-0732">Signal</keyword>
<accession>A0A8J8MGM1</accession>
<feature type="chain" id="PRO_5039158477" evidence="1">
    <location>
        <begin position="20"/>
        <end position="293"/>
    </location>
</feature>
<gene>
    <name evidence="2" type="ORF">HZI73_03670</name>
</gene>
<sequence length="293" mass="31291">MKKILTSILVVILTISVIAGCGKKTTEDTYKETGSNDTSTDSKDNETAAYADGIYFATGDFGDSGWKSVVTLEVKDGKIISADWNGASIHGGDDKKTTSKSGAYGLVEKGNGQSEWHEQAEAAENFLLEKQDPTAITYNDEGKTDDIAGVSIYVTELFTLAEEALANGPTGSGNWKDGAYHAEEDNFSEQTGWKATFDATVINGYIVAANWNGLHKDGGDDKKKQVAAGNYTLSNDGGKTWTEQAALVEAKLVETQDPTAVTVKDDGSVDDIAGVSVKVKEFFTLAEKVLEAR</sequence>
<proteinExistence type="predicted"/>
<evidence type="ECO:0000313" key="2">
    <source>
        <dbReference type="EMBL" id="QUI21437.1"/>
    </source>
</evidence>
<name>A0A8J8MGM1_9FIRM</name>
<dbReference type="AlphaFoldDB" id="A0A8J8MGM1"/>
<keyword evidence="3" id="KW-1185">Reference proteome</keyword>
<evidence type="ECO:0000313" key="3">
    <source>
        <dbReference type="Proteomes" id="UP000683246"/>
    </source>
</evidence>
<dbReference type="Gene3D" id="3.90.1010.20">
    <property type="match status" value="2"/>
</dbReference>